<gene>
    <name evidence="4" type="ORF">JHL17_05800</name>
</gene>
<feature type="region of interest" description="Disordered" evidence="1">
    <location>
        <begin position="164"/>
        <end position="323"/>
    </location>
</feature>
<sequence>MAKRKVFDDFDPAQSGPSVSETLRATRMAHGYDLRDVATMLRIRYPYLLAIEEGRYQELPGSTYAIGFLRSYAECLGLDPDAVATRYKEEAAGTVRRQELYLPTPAAEGRASGGTLLLGTLVLAGIVYGGWYYLSATDRSMADLVPTLPDRLVSLLDGVPAKPAEQVAEQPAAAPQSGAAPSVPAATSAPQANPTPVNPSSVNPAQNGSAPGSSTTAVPTGAAPSAPSSSAAGKPAQPATPAPATPPNGAAKPPVTAAAPSVLPPPAQSPLPSANAPTTNQTGGQGIVNVPAPPAEDDDEASPQEPTPLNAAASPPAAPAAPAATVPANGKVYGTLNTNAKLILKATQESWLQVRDGSEIVFTRVLKPGDTFRVPDKPNVKIRTGNAGGLVVMADGGESPPLGSVGQVLRDVAIDGHGVVRR</sequence>
<evidence type="ECO:0000313" key="4">
    <source>
        <dbReference type="EMBL" id="MBK1836920.1"/>
    </source>
</evidence>
<dbReference type="Gene3D" id="1.10.260.40">
    <property type="entry name" value="lambda repressor-like DNA-binding domains"/>
    <property type="match status" value="1"/>
</dbReference>
<keyword evidence="5" id="KW-1185">Reference proteome</keyword>
<evidence type="ECO:0000256" key="1">
    <source>
        <dbReference type="SAM" id="MobiDB-lite"/>
    </source>
</evidence>
<dbReference type="Pfam" id="PF13464">
    <property type="entry name" value="RodZ_C"/>
    <property type="match status" value="1"/>
</dbReference>
<dbReference type="PANTHER" id="PTHR34475:SF1">
    <property type="entry name" value="CYTOSKELETON PROTEIN RODZ"/>
    <property type="match status" value="1"/>
</dbReference>
<feature type="compositionally biased region" description="Low complexity" evidence="1">
    <location>
        <begin position="247"/>
        <end position="261"/>
    </location>
</feature>
<keyword evidence="2" id="KW-0472">Membrane</keyword>
<dbReference type="PANTHER" id="PTHR34475">
    <property type="match status" value="1"/>
</dbReference>
<organism evidence="4 5">
    <name type="scientific">Azospirillum endophyticum</name>
    <dbReference type="NCBI Taxonomy" id="2800326"/>
    <lineage>
        <taxon>Bacteria</taxon>
        <taxon>Pseudomonadati</taxon>
        <taxon>Pseudomonadota</taxon>
        <taxon>Alphaproteobacteria</taxon>
        <taxon>Rhodospirillales</taxon>
        <taxon>Azospirillaceae</taxon>
        <taxon>Azospirillum</taxon>
    </lineage>
</organism>
<comment type="caution">
    <text evidence="4">The sequence shown here is derived from an EMBL/GenBank/DDBJ whole genome shotgun (WGS) entry which is preliminary data.</text>
</comment>
<dbReference type="SMART" id="SM00530">
    <property type="entry name" value="HTH_XRE"/>
    <property type="match status" value="1"/>
</dbReference>
<feature type="compositionally biased region" description="Low complexity" evidence="1">
    <location>
        <begin position="307"/>
        <end position="323"/>
    </location>
</feature>
<proteinExistence type="predicted"/>
<name>A0ABS1F0I0_9PROT</name>
<dbReference type="InterPro" id="IPR010982">
    <property type="entry name" value="Lambda_DNA-bd_dom_sf"/>
</dbReference>
<reference evidence="5" key="1">
    <citation type="submission" date="2021-01" db="EMBL/GenBank/DDBJ databases">
        <title>Genome public.</title>
        <authorList>
            <person name="Liu C."/>
            <person name="Sun Q."/>
        </authorList>
    </citation>
    <scope>NUCLEOTIDE SEQUENCE [LARGE SCALE GENOMIC DNA]</scope>
    <source>
        <strain evidence="5">YIM B02556</strain>
    </source>
</reference>
<feature type="transmembrane region" description="Helical" evidence="2">
    <location>
        <begin position="116"/>
        <end position="134"/>
    </location>
</feature>
<evidence type="ECO:0000313" key="5">
    <source>
        <dbReference type="Proteomes" id="UP000652760"/>
    </source>
</evidence>
<feature type="compositionally biased region" description="Low complexity" evidence="1">
    <location>
        <begin position="164"/>
        <end position="204"/>
    </location>
</feature>
<keyword evidence="2" id="KW-1133">Transmembrane helix</keyword>
<dbReference type="Pfam" id="PF13413">
    <property type="entry name" value="HTH_25"/>
    <property type="match status" value="1"/>
</dbReference>
<dbReference type="InterPro" id="IPR001387">
    <property type="entry name" value="Cro/C1-type_HTH"/>
</dbReference>
<dbReference type="InterPro" id="IPR050400">
    <property type="entry name" value="Bact_Cytoskel_RodZ"/>
</dbReference>
<feature type="domain" description="HTH cro/C1-type" evidence="3">
    <location>
        <begin position="22"/>
        <end position="83"/>
    </location>
</feature>
<evidence type="ECO:0000256" key="2">
    <source>
        <dbReference type="SAM" id="Phobius"/>
    </source>
</evidence>
<accession>A0ABS1F0I0</accession>
<dbReference type="Proteomes" id="UP000652760">
    <property type="component" value="Unassembled WGS sequence"/>
</dbReference>
<protein>
    <submittedName>
        <fullName evidence="4">DUF4115 domain-containing protein</fullName>
    </submittedName>
</protein>
<dbReference type="EMBL" id="JAENHM010000021">
    <property type="protein sequence ID" value="MBK1836920.1"/>
    <property type="molecule type" value="Genomic_DNA"/>
</dbReference>
<feature type="compositionally biased region" description="Low complexity" evidence="1">
    <location>
        <begin position="212"/>
        <end position="237"/>
    </location>
</feature>
<keyword evidence="2" id="KW-0812">Transmembrane</keyword>
<dbReference type="SUPFAM" id="SSF47413">
    <property type="entry name" value="lambda repressor-like DNA-binding domains"/>
    <property type="match status" value="1"/>
</dbReference>
<dbReference type="InterPro" id="IPR025194">
    <property type="entry name" value="RodZ-like_C"/>
</dbReference>
<evidence type="ECO:0000259" key="3">
    <source>
        <dbReference type="SMART" id="SM00530"/>
    </source>
</evidence>
<dbReference type="RefSeq" id="WP_200191112.1">
    <property type="nucleotide sequence ID" value="NZ_JAENHM010000021.1"/>
</dbReference>